<keyword evidence="4" id="KW-1133">Transmembrane helix</keyword>
<feature type="transmembrane region" description="Helical" evidence="4">
    <location>
        <begin position="122"/>
        <end position="148"/>
    </location>
</feature>
<evidence type="ECO:0000256" key="1">
    <source>
        <dbReference type="ARBA" id="ARBA00004370"/>
    </source>
</evidence>
<evidence type="ECO:0000256" key="4">
    <source>
        <dbReference type="SAM" id="Phobius"/>
    </source>
</evidence>
<reference evidence="5 6" key="1">
    <citation type="submission" date="2016-01" db="EMBL/GenBank/DDBJ databases">
        <title>The new phylogeny of the genus Mycobacterium.</title>
        <authorList>
            <person name="Tarcisio F."/>
            <person name="Conor M."/>
            <person name="Antonella G."/>
            <person name="Elisabetta G."/>
            <person name="Giulia F.S."/>
            <person name="Sara T."/>
            <person name="Anna F."/>
            <person name="Clotilde B."/>
            <person name="Roberto B."/>
            <person name="Veronica D.S."/>
            <person name="Fabio R."/>
            <person name="Monica P."/>
            <person name="Olivier J."/>
            <person name="Enrico T."/>
            <person name="Nicola S."/>
        </authorList>
    </citation>
    <scope>NUCLEOTIDE SEQUENCE [LARGE SCALE GENOMIC DNA]</scope>
    <source>
        <strain evidence="5 6">DSM 44179</strain>
    </source>
</reference>
<comment type="caution">
    <text evidence="5">The sequence shown here is derived from an EMBL/GenBank/DDBJ whole genome shotgun (WGS) entry which is preliminary data.</text>
</comment>
<dbReference type="STRING" id="1793.AWC04_04645"/>
<dbReference type="Proteomes" id="UP000193484">
    <property type="component" value="Unassembled WGS sequence"/>
</dbReference>
<comment type="subcellular location">
    <subcellularLocation>
        <location evidence="1">Membrane</location>
    </subcellularLocation>
</comment>
<dbReference type="AlphaFoldDB" id="A0A1X1RI25"/>
<dbReference type="EMBL" id="LQOJ01000020">
    <property type="protein sequence ID" value="ORV06744.1"/>
    <property type="molecule type" value="Genomic_DNA"/>
</dbReference>
<evidence type="ECO:0000256" key="2">
    <source>
        <dbReference type="ARBA" id="ARBA00023136"/>
    </source>
</evidence>
<name>A0A1X1RI25_MYCFA</name>
<evidence type="ECO:0000256" key="3">
    <source>
        <dbReference type="SAM" id="MobiDB-lite"/>
    </source>
</evidence>
<feature type="region of interest" description="Disordered" evidence="3">
    <location>
        <begin position="41"/>
        <end position="114"/>
    </location>
</feature>
<dbReference type="RefSeq" id="WP_109750405.1">
    <property type="nucleotide sequence ID" value="NZ_AP022603.1"/>
</dbReference>
<evidence type="ECO:0000313" key="5">
    <source>
        <dbReference type="EMBL" id="ORV06744.1"/>
    </source>
</evidence>
<proteinExistence type="predicted"/>
<sequence>MSRWSRRSGRTDDAAPELDAETAQGRQLASEEVLALVAAAEAEAAEAEAQAAEAAALAARARAEAPGQPETEPEPDEPAAADSEPEPETEPEPDAPTPEAPESSAEETDAGRPARRPRLTAALGAWVAAAVAMVLVGILIGLSAFIVWNRGAQREIAEHKAAFVAAANQGVVNLLSMDFTKGDEDLQRLIDTTTGEFRDDFERSRGDFLTVLRSSKVTTTAEVKTSAVEELYRDSAVVLVAAGSEVSNTAAAKQPPRAWRLRVTVSRDGDQIKMSKVEFVL</sequence>
<evidence type="ECO:0000313" key="6">
    <source>
        <dbReference type="Proteomes" id="UP000193484"/>
    </source>
</evidence>
<accession>A0A1X1RI25</accession>
<dbReference type="GO" id="GO:0016020">
    <property type="term" value="C:membrane"/>
    <property type="evidence" value="ECO:0007669"/>
    <property type="project" value="UniProtKB-SubCell"/>
</dbReference>
<dbReference type="PANTHER" id="PTHR37042:SF4">
    <property type="entry name" value="OUTER MEMBRANE PROTEIN RV1973"/>
    <property type="match status" value="1"/>
</dbReference>
<keyword evidence="2 4" id="KW-0472">Membrane</keyword>
<feature type="compositionally biased region" description="Acidic residues" evidence="3">
    <location>
        <begin position="71"/>
        <end position="93"/>
    </location>
</feature>
<dbReference type="PANTHER" id="PTHR37042">
    <property type="entry name" value="OUTER MEMBRANE PROTEIN RV1973"/>
    <property type="match status" value="1"/>
</dbReference>
<feature type="region of interest" description="Disordered" evidence="3">
    <location>
        <begin position="1"/>
        <end position="28"/>
    </location>
</feature>
<evidence type="ECO:0008006" key="7">
    <source>
        <dbReference type="Google" id="ProtNLM"/>
    </source>
</evidence>
<protein>
    <recommendedName>
        <fullName evidence="7">Mce protein</fullName>
    </recommendedName>
</protein>
<keyword evidence="4" id="KW-0812">Transmembrane</keyword>
<keyword evidence="6" id="KW-1185">Reference proteome</keyword>
<organism evidence="5 6">
    <name type="scientific">Mycolicibacterium fallax</name>
    <name type="common">Mycobacterium fallax</name>
    <dbReference type="NCBI Taxonomy" id="1793"/>
    <lineage>
        <taxon>Bacteria</taxon>
        <taxon>Bacillati</taxon>
        <taxon>Actinomycetota</taxon>
        <taxon>Actinomycetes</taxon>
        <taxon>Mycobacteriales</taxon>
        <taxon>Mycobacteriaceae</taxon>
        <taxon>Mycolicibacterium</taxon>
    </lineage>
</organism>
<dbReference type="OrthoDB" id="4774723at2"/>
<gene>
    <name evidence="5" type="ORF">AWC04_04645</name>
</gene>
<feature type="compositionally biased region" description="Low complexity" evidence="3">
    <location>
        <begin position="41"/>
        <end position="60"/>
    </location>
</feature>